<dbReference type="Gene3D" id="1.10.630.10">
    <property type="entry name" value="Cytochrome P450"/>
    <property type="match status" value="1"/>
</dbReference>
<evidence type="ECO:0000256" key="8">
    <source>
        <dbReference type="ARBA" id="ARBA00023002"/>
    </source>
</evidence>
<dbReference type="GO" id="GO:0004497">
    <property type="term" value="F:monooxygenase activity"/>
    <property type="evidence" value="ECO:0007669"/>
    <property type="project" value="UniProtKB-KW"/>
</dbReference>
<evidence type="ECO:0000313" key="15">
    <source>
        <dbReference type="RefSeq" id="XP_018449364.2"/>
    </source>
</evidence>
<dbReference type="GO" id="GO:0020037">
    <property type="term" value="F:heme binding"/>
    <property type="evidence" value="ECO:0007669"/>
    <property type="project" value="InterPro"/>
</dbReference>
<dbReference type="RefSeq" id="XP_018449364.2">
    <property type="nucleotide sequence ID" value="XM_018593862.2"/>
</dbReference>
<dbReference type="OrthoDB" id="1055148at2759"/>
<reference evidence="14" key="1">
    <citation type="journal article" date="2019" name="Database">
        <title>The radish genome database (RadishGD): an integrated information resource for radish genomics.</title>
        <authorList>
            <person name="Yu H.J."/>
            <person name="Baek S."/>
            <person name="Lee Y.J."/>
            <person name="Cho A."/>
            <person name="Mun J.H."/>
        </authorList>
    </citation>
    <scope>NUCLEOTIDE SEQUENCE [LARGE SCALE GENOMIC DNA]</scope>
    <source>
        <strain evidence="14">cv. WK10039</strain>
    </source>
</reference>
<evidence type="ECO:0000256" key="6">
    <source>
        <dbReference type="ARBA" id="ARBA00022723"/>
    </source>
</evidence>
<dbReference type="SUPFAM" id="SSF48264">
    <property type="entry name" value="Cytochrome P450"/>
    <property type="match status" value="1"/>
</dbReference>
<comment type="cofactor">
    <cofactor evidence="1 12">
        <name>heme</name>
        <dbReference type="ChEBI" id="CHEBI:30413"/>
    </cofactor>
</comment>
<keyword evidence="4 12" id="KW-0349">Heme</keyword>
<feature type="binding site" description="axial binding residue" evidence="12">
    <location>
        <position position="434"/>
    </location>
    <ligand>
        <name>heme</name>
        <dbReference type="ChEBI" id="CHEBI:30413"/>
    </ligand>
    <ligandPart>
        <name>Fe</name>
        <dbReference type="ChEBI" id="CHEBI:18248"/>
    </ligandPart>
</feature>
<keyword evidence="8 13" id="KW-0560">Oxidoreductase</keyword>
<reference evidence="15" key="2">
    <citation type="submission" date="2025-08" db="UniProtKB">
        <authorList>
            <consortium name="RefSeq"/>
        </authorList>
    </citation>
    <scope>IDENTIFICATION</scope>
    <source>
        <tissue evidence="15">Leaf</tissue>
    </source>
</reference>
<dbReference type="PANTHER" id="PTHR47947">
    <property type="entry name" value="CYTOCHROME P450 82C3-RELATED"/>
    <property type="match status" value="1"/>
</dbReference>
<keyword evidence="10 13" id="KW-0503">Monooxygenase</keyword>
<dbReference type="GO" id="GO:0016020">
    <property type="term" value="C:membrane"/>
    <property type="evidence" value="ECO:0007669"/>
    <property type="project" value="UniProtKB-SubCell"/>
</dbReference>
<dbReference type="KEGG" id="rsz:108820841"/>
<keyword evidence="5" id="KW-0812">Transmembrane</keyword>
<dbReference type="PROSITE" id="PS00086">
    <property type="entry name" value="CYTOCHROME_P450"/>
    <property type="match status" value="1"/>
</dbReference>
<dbReference type="InterPro" id="IPR001128">
    <property type="entry name" value="Cyt_P450"/>
</dbReference>
<keyword evidence="11" id="KW-0472">Membrane</keyword>
<keyword evidence="14" id="KW-1185">Reference proteome</keyword>
<dbReference type="GO" id="GO:0016705">
    <property type="term" value="F:oxidoreductase activity, acting on paired donors, with incorporation or reduction of molecular oxygen"/>
    <property type="evidence" value="ECO:0007669"/>
    <property type="project" value="InterPro"/>
</dbReference>
<dbReference type="InterPro" id="IPR050651">
    <property type="entry name" value="Plant_Cytochrome_P450_Monoox"/>
</dbReference>
<evidence type="ECO:0000256" key="11">
    <source>
        <dbReference type="ARBA" id="ARBA00023136"/>
    </source>
</evidence>
<dbReference type="GeneID" id="108820841"/>
<dbReference type="CDD" id="cd20653">
    <property type="entry name" value="CYP81"/>
    <property type="match status" value="1"/>
</dbReference>
<accession>A0A6J0KQP9</accession>
<keyword evidence="7" id="KW-1133">Transmembrane helix</keyword>
<dbReference type="AlphaFoldDB" id="A0A6J0KQP9"/>
<dbReference type="PRINTS" id="PR00385">
    <property type="entry name" value="P450"/>
</dbReference>
<dbReference type="InterPro" id="IPR002401">
    <property type="entry name" value="Cyt_P450_E_grp-I"/>
</dbReference>
<name>A0A6J0KQP9_RAPSA</name>
<evidence type="ECO:0000256" key="13">
    <source>
        <dbReference type="RuleBase" id="RU000461"/>
    </source>
</evidence>
<keyword evidence="6 12" id="KW-0479">Metal-binding</keyword>
<evidence type="ECO:0000256" key="9">
    <source>
        <dbReference type="ARBA" id="ARBA00023004"/>
    </source>
</evidence>
<evidence type="ECO:0000313" key="14">
    <source>
        <dbReference type="Proteomes" id="UP000504610"/>
    </source>
</evidence>
<evidence type="ECO:0000256" key="4">
    <source>
        <dbReference type="ARBA" id="ARBA00022617"/>
    </source>
</evidence>
<organism evidence="14 15">
    <name type="scientific">Raphanus sativus</name>
    <name type="common">Radish</name>
    <name type="synonym">Raphanus raphanistrum var. sativus</name>
    <dbReference type="NCBI Taxonomy" id="3726"/>
    <lineage>
        <taxon>Eukaryota</taxon>
        <taxon>Viridiplantae</taxon>
        <taxon>Streptophyta</taxon>
        <taxon>Embryophyta</taxon>
        <taxon>Tracheophyta</taxon>
        <taxon>Spermatophyta</taxon>
        <taxon>Magnoliopsida</taxon>
        <taxon>eudicotyledons</taxon>
        <taxon>Gunneridae</taxon>
        <taxon>Pentapetalae</taxon>
        <taxon>rosids</taxon>
        <taxon>malvids</taxon>
        <taxon>Brassicales</taxon>
        <taxon>Brassicaceae</taxon>
        <taxon>Brassiceae</taxon>
        <taxon>Raphanus</taxon>
    </lineage>
</organism>
<dbReference type="PRINTS" id="PR00463">
    <property type="entry name" value="EP450I"/>
</dbReference>
<evidence type="ECO:0000256" key="2">
    <source>
        <dbReference type="ARBA" id="ARBA00004167"/>
    </source>
</evidence>
<dbReference type="InterPro" id="IPR036396">
    <property type="entry name" value="Cyt_P450_sf"/>
</dbReference>
<evidence type="ECO:0000256" key="1">
    <source>
        <dbReference type="ARBA" id="ARBA00001971"/>
    </source>
</evidence>
<comment type="similarity">
    <text evidence="3 13">Belongs to the cytochrome P450 family.</text>
</comment>
<evidence type="ECO:0000256" key="5">
    <source>
        <dbReference type="ARBA" id="ARBA00022692"/>
    </source>
</evidence>
<dbReference type="GO" id="GO:0005506">
    <property type="term" value="F:iron ion binding"/>
    <property type="evidence" value="ECO:0007669"/>
    <property type="project" value="InterPro"/>
</dbReference>
<dbReference type="FunFam" id="1.10.630.10:FF:000023">
    <property type="entry name" value="Cytochrome P450 family protein"/>
    <property type="match status" value="1"/>
</dbReference>
<evidence type="ECO:0000256" key="10">
    <source>
        <dbReference type="ARBA" id="ARBA00023033"/>
    </source>
</evidence>
<keyword evidence="9 12" id="KW-0408">Iron</keyword>
<evidence type="ECO:0000256" key="12">
    <source>
        <dbReference type="PIRSR" id="PIRSR602401-1"/>
    </source>
</evidence>
<gene>
    <name evidence="15" type="primary">LOC108820841</name>
</gene>
<comment type="subcellular location">
    <subcellularLocation>
        <location evidence="2">Membrane</location>
        <topology evidence="2">Single-pass membrane protein</topology>
    </subcellularLocation>
</comment>
<evidence type="ECO:0000256" key="7">
    <source>
        <dbReference type="ARBA" id="ARBA00022989"/>
    </source>
</evidence>
<dbReference type="Pfam" id="PF00067">
    <property type="entry name" value="p450"/>
    <property type="match status" value="1"/>
</dbReference>
<dbReference type="PANTHER" id="PTHR47947:SF62">
    <property type="entry name" value="CYTOCHROME P450, FAMILY 81, SUBFAMILY D, POLYPEPTIDE 5"/>
    <property type="match status" value="1"/>
</dbReference>
<dbReference type="Proteomes" id="UP000504610">
    <property type="component" value="Chromosome 8"/>
</dbReference>
<dbReference type="InterPro" id="IPR017972">
    <property type="entry name" value="Cyt_P450_CS"/>
</dbReference>
<proteinExistence type="inferred from homology"/>
<protein>
    <submittedName>
        <fullName evidence="15">Cytochrome P450 81F3-like</fullName>
    </submittedName>
</protein>
<sequence length="497" mass="56787">MFYYVFILLSLALFLVAYKFIFTSKKQRLNLPPSPPYALPIIGHHLLIKPPVHRLFNRLSSTYGPIFSLRVGYRRTVVISSSSLATECFTGQNDILLSNRPCFLTAKHVAYNYTTVGTAPYGDHWRNLRRICSLEILSSNRLTNFLYIRKDEIQRMLTRLSREVVNKEFDLEPLLSDLTFNNIVRMVTGKRYYGDEVHNEEEANLFKKLVGDVNDSSGARHPGDYLPFLKIFGGSFEKKVKAVGEAMDEILQRLLDECRRDKDGNTMVNHLLSLQQQEPEYYTDVTIKGLMLGMMIAGTETSAVTLEWAMACLLNHPDTLEKARLEIDEKIGQDRLIDEPDLPNLPYLQNIVSETFRLYPTAPLLVPRLTNEDIKVGGYDIPRGTMVMVNAWAIHRDPNLWNEPEKFKPERFNVGEGEEDVHKLMPFGNGRRACPGAGLAQRIVTLALGSLIQCFDWEKVNGEEIDMTESTGMAMRKKKPLRVLCRSRPIMNKLQAH</sequence>
<evidence type="ECO:0000256" key="3">
    <source>
        <dbReference type="ARBA" id="ARBA00010617"/>
    </source>
</evidence>